<evidence type="ECO:0000313" key="2">
    <source>
        <dbReference type="Proteomes" id="UP001469553"/>
    </source>
</evidence>
<dbReference type="Proteomes" id="UP001469553">
    <property type="component" value="Unassembled WGS sequence"/>
</dbReference>
<dbReference type="EMBL" id="JAHRIP010030579">
    <property type="protein sequence ID" value="MEQ2292600.1"/>
    <property type="molecule type" value="Genomic_DNA"/>
</dbReference>
<accession>A0ABV0YFJ8</accession>
<sequence length="112" mass="12619">MVTVEELQGSTAQVRECVDRTVFIHALNKSGLYGRGARRKLSLKAKRSPVYGFYKRRRRRQTSGRTCSDLMTPKLELFGCSGKRTLPIVLNTPVMVGSYMRVFSRNSDAGES</sequence>
<evidence type="ECO:0000313" key="1">
    <source>
        <dbReference type="EMBL" id="MEQ2292600.1"/>
    </source>
</evidence>
<keyword evidence="2" id="KW-1185">Reference proteome</keyword>
<name>A0ABV0YFJ8_9TELE</name>
<organism evidence="1 2">
    <name type="scientific">Ameca splendens</name>
    <dbReference type="NCBI Taxonomy" id="208324"/>
    <lineage>
        <taxon>Eukaryota</taxon>
        <taxon>Metazoa</taxon>
        <taxon>Chordata</taxon>
        <taxon>Craniata</taxon>
        <taxon>Vertebrata</taxon>
        <taxon>Euteleostomi</taxon>
        <taxon>Actinopterygii</taxon>
        <taxon>Neopterygii</taxon>
        <taxon>Teleostei</taxon>
        <taxon>Neoteleostei</taxon>
        <taxon>Acanthomorphata</taxon>
        <taxon>Ovalentaria</taxon>
        <taxon>Atherinomorphae</taxon>
        <taxon>Cyprinodontiformes</taxon>
        <taxon>Goodeidae</taxon>
        <taxon>Ameca</taxon>
    </lineage>
</organism>
<proteinExistence type="predicted"/>
<gene>
    <name evidence="1" type="ORF">AMECASPLE_024647</name>
</gene>
<comment type="caution">
    <text evidence="1">The sequence shown here is derived from an EMBL/GenBank/DDBJ whole genome shotgun (WGS) entry which is preliminary data.</text>
</comment>
<protein>
    <submittedName>
        <fullName evidence="1">Uncharacterized protein</fullName>
    </submittedName>
</protein>
<reference evidence="1 2" key="1">
    <citation type="submission" date="2021-06" db="EMBL/GenBank/DDBJ databases">
        <authorList>
            <person name="Palmer J.M."/>
        </authorList>
    </citation>
    <scope>NUCLEOTIDE SEQUENCE [LARGE SCALE GENOMIC DNA]</scope>
    <source>
        <strain evidence="1 2">AS_MEX2019</strain>
        <tissue evidence="1">Muscle</tissue>
    </source>
</reference>